<feature type="compositionally biased region" description="Low complexity" evidence="6">
    <location>
        <begin position="818"/>
        <end position="829"/>
    </location>
</feature>
<dbReference type="PANTHER" id="PTHR31845:SF39">
    <property type="entry name" value="TRANSCRIPTION FACTOR PBCR-RELATED"/>
    <property type="match status" value="1"/>
</dbReference>
<evidence type="ECO:0000259" key="7">
    <source>
        <dbReference type="PROSITE" id="PS50048"/>
    </source>
</evidence>
<comment type="subcellular location">
    <subcellularLocation>
        <location evidence="1">Nucleus</location>
    </subcellularLocation>
</comment>
<evidence type="ECO:0000256" key="2">
    <source>
        <dbReference type="ARBA" id="ARBA00023015"/>
    </source>
</evidence>
<organism evidence="8 9">
    <name type="scientific">Podospora fimiseda</name>
    <dbReference type="NCBI Taxonomy" id="252190"/>
    <lineage>
        <taxon>Eukaryota</taxon>
        <taxon>Fungi</taxon>
        <taxon>Dikarya</taxon>
        <taxon>Ascomycota</taxon>
        <taxon>Pezizomycotina</taxon>
        <taxon>Sordariomycetes</taxon>
        <taxon>Sordariomycetidae</taxon>
        <taxon>Sordariales</taxon>
        <taxon>Podosporaceae</taxon>
        <taxon>Podospora</taxon>
    </lineage>
</organism>
<keyword evidence="2" id="KW-0805">Transcription regulation</keyword>
<dbReference type="GO" id="GO:0005634">
    <property type="term" value="C:nucleus"/>
    <property type="evidence" value="ECO:0007669"/>
    <property type="project" value="UniProtKB-SubCell"/>
</dbReference>
<dbReference type="PROSITE" id="PS00463">
    <property type="entry name" value="ZN2_CY6_FUNGAL_1"/>
    <property type="match status" value="1"/>
</dbReference>
<dbReference type="GO" id="GO:0000976">
    <property type="term" value="F:transcription cis-regulatory region binding"/>
    <property type="evidence" value="ECO:0007669"/>
    <property type="project" value="TreeGrafter"/>
</dbReference>
<feature type="compositionally biased region" description="Polar residues" evidence="6">
    <location>
        <begin position="35"/>
        <end position="52"/>
    </location>
</feature>
<dbReference type="CDD" id="cd12148">
    <property type="entry name" value="fungal_TF_MHR"/>
    <property type="match status" value="1"/>
</dbReference>
<comment type="caution">
    <text evidence="8">The sequence shown here is derived from an EMBL/GenBank/DDBJ whole genome shotgun (WGS) entry which is preliminary data.</text>
</comment>
<dbReference type="GO" id="GO:0000981">
    <property type="term" value="F:DNA-binding transcription factor activity, RNA polymerase II-specific"/>
    <property type="evidence" value="ECO:0007669"/>
    <property type="project" value="InterPro"/>
</dbReference>
<evidence type="ECO:0000313" key="9">
    <source>
        <dbReference type="Proteomes" id="UP001301958"/>
    </source>
</evidence>
<keyword evidence="4" id="KW-0804">Transcription</keyword>
<protein>
    <recommendedName>
        <fullName evidence="7">Zn(2)-C6 fungal-type domain-containing protein</fullName>
    </recommendedName>
</protein>
<evidence type="ECO:0000313" key="8">
    <source>
        <dbReference type="EMBL" id="KAK4232201.1"/>
    </source>
</evidence>
<dbReference type="EMBL" id="MU865288">
    <property type="protein sequence ID" value="KAK4232201.1"/>
    <property type="molecule type" value="Genomic_DNA"/>
</dbReference>
<feature type="region of interest" description="Disordered" evidence="6">
    <location>
        <begin position="747"/>
        <end position="801"/>
    </location>
</feature>
<feature type="region of interest" description="Disordered" evidence="6">
    <location>
        <begin position="818"/>
        <end position="841"/>
    </location>
</feature>
<sequence length="981" mass="108637">MDLAALDPALRGSGSQDAANVNATSRLSTSASSSGPQQPNAAITPITTSPINQEPLRRDWNLATQTSPTTHGVPITLSPIHYVPPPPHHPLPTYSPQHSPTDHHSNPNSNNDPKKPRACESCRGLKVRCDPDPADPEGACKRCKKARRQCLITQPIRKRAKKTDSRVSELEKKIDALTQSLVFTRNPPLSQQVQQPQEPQEPQEQHQTKQQQPQPPKVPQPPQHEEMIVEDGRNFDPVRQPPQHEEMIVGDGRNFDQVPLVQMPYVQQAAAQGQGLKRKVDDYLDRERELELEREREREMPEERGATVAREPSSPDIVDREVISMGMAHELFLRYTTQMCQHLPGVVFPSGYTVDELRATKPILFLSIMAAASSEMPGLQKFLTKELMQVFAEKIIVDGQKSLELVQALQVAVIWYWPPERFEELKFYQLVHVAAVMAIEIGLGRKKQARGGFKRHIANSWRDHPMHRVPLDPTTNEARRAWLTCYFLATNTSMALHRANLIRWTPFMAECMDVLESSPEAVPTDKYFCHLVWTHKLAEEVGIQFSMDDPAFTPNVSEARTQYALRGFERELERYKNTIPKELQQPSLKMSFHVISLYMHEIATHSSDNPEDFRLCNALPGSSDNILGSEAPLSSAHINAISACLVAIDGIFEVYLSLDINTIRCLPVFNFVRVAYAVVVLIKLYFAASAPHSELGKVINKDNMKVEKHLEGLLEKFKATAADDRSRPAAKFLVVLIMLRSWFQKQKQGQGKNDATSSSGSYPPSRPGEKESKTQTPTPAPPQQQMQQPILPPPQGYNVTTSMATTPLELLSEMAAASATNATGTTDTTPRQVDILQPGPGVPVSWMNRQMVYDAAAPLTGISSQQQQQQQQDTTAPPGNAQPFHPMNNSQNQGMPWLFGTNSNPFSALDFDYTSLGDGFAQAMDMTLGGFTDGTMMSEDGIKYGFDDTVWYPSTGMGCVSIGSNGGAGGGAAAPGGGYGF</sequence>
<feature type="compositionally biased region" description="Polar residues" evidence="6">
    <location>
        <begin position="747"/>
        <end position="756"/>
    </location>
</feature>
<evidence type="ECO:0000256" key="1">
    <source>
        <dbReference type="ARBA" id="ARBA00004123"/>
    </source>
</evidence>
<dbReference type="InterPro" id="IPR051089">
    <property type="entry name" value="prtT"/>
</dbReference>
<gene>
    <name evidence="8" type="ORF">QBC38DRAFT_463392</name>
</gene>
<feature type="compositionally biased region" description="Polar residues" evidence="6">
    <location>
        <begin position="13"/>
        <end position="22"/>
    </location>
</feature>
<evidence type="ECO:0000256" key="4">
    <source>
        <dbReference type="ARBA" id="ARBA00023163"/>
    </source>
</evidence>
<dbReference type="Proteomes" id="UP001301958">
    <property type="component" value="Unassembled WGS sequence"/>
</dbReference>
<dbReference type="GO" id="GO:0008270">
    <property type="term" value="F:zinc ion binding"/>
    <property type="evidence" value="ECO:0007669"/>
    <property type="project" value="InterPro"/>
</dbReference>
<dbReference type="InterPro" id="IPR001138">
    <property type="entry name" value="Zn2Cys6_DnaBD"/>
</dbReference>
<feature type="compositionally biased region" description="Basic and acidic residues" evidence="6">
    <location>
        <begin position="292"/>
        <end position="305"/>
    </location>
</feature>
<feature type="compositionally biased region" description="Pro residues" evidence="6">
    <location>
        <begin position="213"/>
        <end position="222"/>
    </location>
</feature>
<dbReference type="PROSITE" id="PS50048">
    <property type="entry name" value="ZN2_CY6_FUNGAL_2"/>
    <property type="match status" value="1"/>
</dbReference>
<evidence type="ECO:0000256" key="3">
    <source>
        <dbReference type="ARBA" id="ARBA00023125"/>
    </source>
</evidence>
<dbReference type="PANTHER" id="PTHR31845">
    <property type="entry name" value="FINGER DOMAIN PROTEIN, PUTATIVE-RELATED"/>
    <property type="match status" value="1"/>
</dbReference>
<accession>A0AAN7H2D2</accession>
<keyword evidence="9" id="KW-1185">Reference proteome</keyword>
<dbReference type="Gene3D" id="4.10.240.10">
    <property type="entry name" value="Zn(2)-C6 fungal-type DNA-binding domain"/>
    <property type="match status" value="1"/>
</dbReference>
<feature type="compositionally biased region" description="Low complexity" evidence="6">
    <location>
        <begin position="23"/>
        <end position="34"/>
    </location>
</feature>
<dbReference type="SMART" id="SM00066">
    <property type="entry name" value="GAL4"/>
    <property type="match status" value="1"/>
</dbReference>
<feature type="region of interest" description="Disordered" evidence="6">
    <location>
        <begin position="292"/>
        <end position="313"/>
    </location>
</feature>
<reference evidence="8" key="1">
    <citation type="journal article" date="2023" name="Mol. Phylogenet. Evol.">
        <title>Genome-scale phylogeny and comparative genomics of the fungal order Sordariales.</title>
        <authorList>
            <person name="Hensen N."/>
            <person name="Bonometti L."/>
            <person name="Westerberg I."/>
            <person name="Brannstrom I.O."/>
            <person name="Guillou S."/>
            <person name="Cros-Aarteil S."/>
            <person name="Calhoun S."/>
            <person name="Haridas S."/>
            <person name="Kuo A."/>
            <person name="Mondo S."/>
            <person name="Pangilinan J."/>
            <person name="Riley R."/>
            <person name="LaButti K."/>
            <person name="Andreopoulos B."/>
            <person name="Lipzen A."/>
            <person name="Chen C."/>
            <person name="Yan M."/>
            <person name="Daum C."/>
            <person name="Ng V."/>
            <person name="Clum A."/>
            <person name="Steindorff A."/>
            <person name="Ohm R.A."/>
            <person name="Martin F."/>
            <person name="Silar P."/>
            <person name="Natvig D.O."/>
            <person name="Lalanne C."/>
            <person name="Gautier V."/>
            <person name="Ament-Velasquez S.L."/>
            <person name="Kruys A."/>
            <person name="Hutchinson M.I."/>
            <person name="Powell A.J."/>
            <person name="Barry K."/>
            <person name="Miller A.N."/>
            <person name="Grigoriev I.V."/>
            <person name="Debuchy R."/>
            <person name="Gladieux P."/>
            <person name="Hiltunen Thoren M."/>
            <person name="Johannesson H."/>
        </authorList>
    </citation>
    <scope>NUCLEOTIDE SEQUENCE</scope>
    <source>
        <strain evidence="8">CBS 990.96</strain>
    </source>
</reference>
<feature type="region of interest" description="Disordered" evidence="6">
    <location>
        <begin position="1"/>
        <end position="118"/>
    </location>
</feature>
<evidence type="ECO:0000256" key="5">
    <source>
        <dbReference type="ARBA" id="ARBA00023242"/>
    </source>
</evidence>
<keyword evidence="3" id="KW-0238">DNA-binding</keyword>
<dbReference type="SUPFAM" id="SSF57701">
    <property type="entry name" value="Zn2/Cys6 DNA-binding domain"/>
    <property type="match status" value="1"/>
</dbReference>
<dbReference type="InterPro" id="IPR036864">
    <property type="entry name" value="Zn2-C6_fun-type_DNA-bd_sf"/>
</dbReference>
<feature type="compositionally biased region" description="Polar residues" evidence="6">
    <location>
        <begin position="179"/>
        <end position="190"/>
    </location>
</feature>
<feature type="region of interest" description="Disordered" evidence="6">
    <location>
        <begin position="179"/>
        <end position="224"/>
    </location>
</feature>
<feature type="compositionally biased region" description="Low complexity" evidence="6">
    <location>
        <begin position="191"/>
        <end position="202"/>
    </location>
</feature>
<keyword evidence="5" id="KW-0539">Nucleus</keyword>
<feature type="region of interest" description="Disordered" evidence="6">
    <location>
        <begin position="861"/>
        <end position="892"/>
    </location>
</feature>
<dbReference type="AlphaFoldDB" id="A0AAN7H2D2"/>
<reference evidence="8" key="2">
    <citation type="submission" date="2023-05" db="EMBL/GenBank/DDBJ databases">
        <authorList>
            <consortium name="Lawrence Berkeley National Laboratory"/>
            <person name="Steindorff A."/>
            <person name="Hensen N."/>
            <person name="Bonometti L."/>
            <person name="Westerberg I."/>
            <person name="Brannstrom I.O."/>
            <person name="Guillou S."/>
            <person name="Cros-Aarteil S."/>
            <person name="Calhoun S."/>
            <person name="Haridas S."/>
            <person name="Kuo A."/>
            <person name="Mondo S."/>
            <person name="Pangilinan J."/>
            <person name="Riley R."/>
            <person name="Labutti K."/>
            <person name="Andreopoulos B."/>
            <person name="Lipzen A."/>
            <person name="Chen C."/>
            <person name="Yanf M."/>
            <person name="Daum C."/>
            <person name="Ng V."/>
            <person name="Clum A."/>
            <person name="Ohm R."/>
            <person name="Martin F."/>
            <person name="Silar P."/>
            <person name="Natvig D."/>
            <person name="Lalanne C."/>
            <person name="Gautier V."/>
            <person name="Ament-Velasquez S.L."/>
            <person name="Kruys A."/>
            <person name="Hutchinson M.I."/>
            <person name="Powell A.J."/>
            <person name="Barry K."/>
            <person name="Miller A.N."/>
            <person name="Grigoriev I.V."/>
            <person name="Debuchy R."/>
            <person name="Gladieux P."/>
            <person name="Thoren M.H."/>
            <person name="Johannesson H."/>
        </authorList>
    </citation>
    <scope>NUCLEOTIDE SEQUENCE</scope>
    <source>
        <strain evidence="8">CBS 990.96</strain>
    </source>
</reference>
<proteinExistence type="predicted"/>
<name>A0AAN7H2D2_9PEZI</name>
<evidence type="ECO:0000256" key="6">
    <source>
        <dbReference type="SAM" id="MobiDB-lite"/>
    </source>
</evidence>
<dbReference type="CDD" id="cd00067">
    <property type="entry name" value="GAL4"/>
    <property type="match status" value="1"/>
</dbReference>
<feature type="domain" description="Zn(2)-C6 fungal-type" evidence="7">
    <location>
        <begin position="118"/>
        <end position="152"/>
    </location>
</feature>